<feature type="region of interest" description="Disordered" evidence="3">
    <location>
        <begin position="26"/>
        <end position="69"/>
    </location>
</feature>
<dbReference type="eggNOG" id="KOG0256">
    <property type="taxonomic scope" value="Eukaryota"/>
</dbReference>
<dbReference type="EMBL" id="KI394940">
    <property type="protein sequence ID" value="ERN00232.1"/>
    <property type="molecule type" value="Genomic_DNA"/>
</dbReference>
<feature type="compositionally biased region" description="Polar residues" evidence="3">
    <location>
        <begin position="26"/>
        <end position="42"/>
    </location>
</feature>
<dbReference type="InterPro" id="IPR004839">
    <property type="entry name" value="Aminotransferase_I/II_large"/>
</dbReference>
<keyword evidence="2" id="KW-0663">Pyridoxal phosphate</keyword>
<dbReference type="Pfam" id="PF00155">
    <property type="entry name" value="Aminotran_1_2"/>
    <property type="match status" value="1"/>
</dbReference>
<dbReference type="InterPro" id="IPR050478">
    <property type="entry name" value="Ethylene_sulfur-biosynth"/>
</dbReference>
<keyword evidence="6" id="KW-1185">Reference proteome</keyword>
<feature type="domain" description="Aminotransferase class I/classII large" evidence="4">
    <location>
        <begin position="73"/>
        <end position="185"/>
    </location>
</feature>
<dbReference type="GO" id="GO:0030170">
    <property type="term" value="F:pyridoxal phosphate binding"/>
    <property type="evidence" value="ECO:0007669"/>
    <property type="project" value="InterPro"/>
</dbReference>
<evidence type="ECO:0000256" key="1">
    <source>
        <dbReference type="ARBA" id="ARBA00007441"/>
    </source>
</evidence>
<dbReference type="GO" id="GO:0008483">
    <property type="term" value="F:transaminase activity"/>
    <property type="evidence" value="ECO:0000318"/>
    <property type="project" value="GO_Central"/>
</dbReference>
<dbReference type="Gene3D" id="3.40.640.10">
    <property type="entry name" value="Type I PLP-dependent aspartate aminotransferase-like (Major domain)"/>
    <property type="match status" value="1"/>
</dbReference>
<gene>
    <name evidence="5" type="ORF">AMTR_s00111p00124110</name>
</gene>
<dbReference type="InterPro" id="IPR004838">
    <property type="entry name" value="NHTrfase_class1_PyrdxlP-BS"/>
</dbReference>
<evidence type="ECO:0000259" key="4">
    <source>
        <dbReference type="Pfam" id="PF00155"/>
    </source>
</evidence>
<comment type="similarity">
    <text evidence="1">Belongs to the class-I pyridoxal-phosphate-dependent aminotransferase family.</text>
</comment>
<dbReference type="AlphaFoldDB" id="W1NSX3"/>
<dbReference type="PRINTS" id="PR00753">
    <property type="entry name" value="ACCSYNTHASE"/>
</dbReference>
<dbReference type="PROSITE" id="PS00105">
    <property type="entry name" value="AA_TRANSFER_CLASS_1"/>
    <property type="match status" value="1"/>
</dbReference>
<dbReference type="PANTHER" id="PTHR43795">
    <property type="entry name" value="BIFUNCTIONAL ASPARTATE AMINOTRANSFERASE AND GLUTAMATE/ASPARTATE-PREPHENATE AMINOTRANSFERASE-RELATED"/>
    <property type="match status" value="1"/>
</dbReference>
<dbReference type="InterPro" id="IPR015424">
    <property type="entry name" value="PyrdxlP-dep_Trfase"/>
</dbReference>
<evidence type="ECO:0000256" key="2">
    <source>
        <dbReference type="ARBA" id="ARBA00022898"/>
    </source>
</evidence>
<proteinExistence type="inferred from homology"/>
<evidence type="ECO:0000256" key="3">
    <source>
        <dbReference type="SAM" id="MobiDB-lite"/>
    </source>
</evidence>
<dbReference type="InterPro" id="IPR015421">
    <property type="entry name" value="PyrdxlP-dep_Trfase_major"/>
</dbReference>
<evidence type="ECO:0000313" key="5">
    <source>
        <dbReference type="EMBL" id="ERN00232.1"/>
    </source>
</evidence>
<name>W1NSX3_AMBTC</name>
<organism evidence="5 6">
    <name type="scientific">Amborella trichopoda</name>
    <dbReference type="NCBI Taxonomy" id="13333"/>
    <lineage>
        <taxon>Eukaryota</taxon>
        <taxon>Viridiplantae</taxon>
        <taxon>Streptophyta</taxon>
        <taxon>Embryophyta</taxon>
        <taxon>Tracheophyta</taxon>
        <taxon>Spermatophyta</taxon>
        <taxon>Magnoliopsida</taxon>
        <taxon>Amborellales</taxon>
        <taxon>Amborellaceae</taxon>
        <taxon>Amborella</taxon>
    </lineage>
</organism>
<sequence length="186" mass="21022">MIYRFGRDLRRRTAAHIIPIHCTSKQALKSASKPGTSISRSPTPRKKSQGLPHNEPIKPTWSNPKGRRPTLRAKKSVHLICNEIYSWTVFNPSPPFASIAEIIPKSKNTNPRSIHTVYSLSKDLGVPGFRVGTICSQNDEILSTSRRMSSFSLISSQTQAILTRMLLDIEFMSRYMVTSKKRLREA</sequence>
<dbReference type="Proteomes" id="UP000017836">
    <property type="component" value="Unassembled WGS sequence"/>
</dbReference>
<dbReference type="Gramene" id="ERN00232">
    <property type="protein sequence ID" value="ERN00232"/>
    <property type="gene ID" value="AMTR_s00111p00124110"/>
</dbReference>
<accession>W1NSX3</accession>
<dbReference type="HOGENOM" id="CLU_1456355_0_0_1"/>
<reference evidence="6" key="1">
    <citation type="journal article" date="2013" name="Science">
        <title>The Amborella genome and the evolution of flowering plants.</title>
        <authorList>
            <consortium name="Amborella Genome Project"/>
        </authorList>
    </citation>
    <scope>NUCLEOTIDE SEQUENCE [LARGE SCALE GENOMIC DNA]</scope>
</reference>
<dbReference type="GO" id="GO:0006520">
    <property type="term" value="P:amino acid metabolic process"/>
    <property type="evidence" value="ECO:0000318"/>
    <property type="project" value="GO_Central"/>
</dbReference>
<dbReference type="PANTHER" id="PTHR43795:SF39">
    <property type="entry name" value="AMINOTRANSFERASE CLASS I_CLASSII DOMAIN-CONTAINING PROTEIN"/>
    <property type="match status" value="1"/>
</dbReference>
<dbReference type="STRING" id="13333.W1NSX3"/>
<dbReference type="SUPFAM" id="SSF53383">
    <property type="entry name" value="PLP-dependent transferases"/>
    <property type="match status" value="1"/>
</dbReference>
<protein>
    <recommendedName>
        <fullName evidence="4">Aminotransferase class I/classII large domain-containing protein</fullName>
    </recommendedName>
</protein>
<evidence type="ECO:0000313" key="6">
    <source>
        <dbReference type="Proteomes" id="UP000017836"/>
    </source>
</evidence>